<accession>A0A4P7NSN0</accession>
<reference evidence="2 3" key="1">
    <citation type="journal article" date="2019" name="Mol. Biol. Evol.">
        <title>Blast fungal genomes show frequent chromosomal changes, gene gains and losses, and effector gene turnover.</title>
        <authorList>
            <person name="Gomez Luciano L.B."/>
            <person name="Jason Tsai I."/>
            <person name="Chuma I."/>
            <person name="Tosa Y."/>
            <person name="Chen Y.H."/>
            <person name="Li J.Y."/>
            <person name="Li M.Y."/>
            <person name="Jade Lu M.Y."/>
            <person name="Nakayashiki H."/>
            <person name="Li W.H."/>
        </authorList>
    </citation>
    <scope>NUCLEOTIDE SEQUENCE [LARGE SCALE GENOMIC DNA]</scope>
    <source>
        <strain evidence="2">MZ5-1-6</strain>
    </source>
</reference>
<keyword evidence="1" id="KW-1133">Transmembrane helix</keyword>
<evidence type="ECO:0000313" key="2">
    <source>
        <dbReference type="EMBL" id="QBZ65370.1"/>
    </source>
</evidence>
<dbReference type="Proteomes" id="UP000294847">
    <property type="component" value="Chromosome 7"/>
</dbReference>
<keyword evidence="1" id="KW-0812">Transmembrane</keyword>
<dbReference type="AlphaFoldDB" id="A0A4P7NSN0"/>
<keyword evidence="1" id="KW-0472">Membrane</keyword>
<gene>
    <name evidence="2" type="ORF">PoMZ_12329</name>
</gene>
<name>A0A4P7NSN0_PYROR</name>
<organism evidence="2 3">
    <name type="scientific">Pyricularia oryzae</name>
    <name type="common">Rice blast fungus</name>
    <name type="synonym">Magnaporthe oryzae</name>
    <dbReference type="NCBI Taxonomy" id="318829"/>
    <lineage>
        <taxon>Eukaryota</taxon>
        <taxon>Fungi</taxon>
        <taxon>Dikarya</taxon>
        <taxon>Ascomycota</taxon>
        <taxon>Pezizomycotina</taxon>
        <taxon>Sordariomycetes</taxon>
        <taxon>Sordariomycetidae</taxon>
        <taxon>Magnaporthales</taxon>
        <taxon>Pyriculariaceae</taxon>
        <taxon>Pyricularia</taxon>
    </lineage>
</organism>
<feature type="transmembrane region" description="Helical" evidence="1">
    <location>
        <begin position="37"/>
        <end position="60"/>
    </location>
</feature>
<dbReference type="EMBL" id="CP034210">
    <property type="protein sequence ID" value="QBZ65370.1"/>
    <property type="molecule type" value="Genomic_DNA"/>
</dbReference>
<evidence type="ECO:0000313" key="3">
    <source>
        <dbReference type="Proteomes" id="UP000294847"/>
    </source>
</evidence>
<proteinExistence type="predicted"/>
<evidence type="ECO:0000256" key="1">
    <source>
        <dbReference type="SAM" id="Phobius"/>
    </source>
</evidence>
<protein>
    <submittedName>
        <fullName evidence="2">Uncharacterized protein</fullName>
    </submittedName>
</protein>
<sequence>MVLQTHGGWQPQQATPTQCDDRLIAPSMQMGLFAHQNAAICYVGFFICSSTASFWVWALVKDRRERVAWLETG</sequence>